<dbReference type="OrthoDB" id="272392at2759"/>
<dbReference type="GO" id="GO:0003697">
    <property type="term" value="F:single-stranded DNA binding"/>
    <property type="evidence" value="ECO:0007669"/>
    <property type="project" value="UniProtKB-UniRule"/>
</dbReference>
<evidence type="ECO:0000256" key="2">
    <source>
        <dbReference type="ARBA" id="ARBA00022478"/>
    </source>
</evidence>
<dbReference type="InterPro" id="IPR036388">
    <property type="entry name" value="WH-like_DNA-bd_sf"/>
</dbReference>
<comment type="caution">
    <text evidence="8">The sequence shown here is derived from an EMBL/GenBank/DDBJ whole genome shotgun (WGS) entry which is preliminary data.</text>
</comment>
<dbReference type="Pfam" id="PF22536">
    <property type="entry name" value="WHD_POLR3C"/>
    <property type="match status" value="1"/>
</dbReference>
<evidence type="ECO:0000256" key="4">
    <source>
        <dbReference type="ARBA" id="ARBA00023242"/>
    </source>
</evidence>
<keyword evidence="2 5" id="KW-0240">DNA-directed RNA polymerase</keyword>
<dbReference type="PANTHER" id="PTHR12949">
    <property type="entry name" value="RNA POLYMERASE III DNA DIRECTED -RELATED"/>
    <property type="match status" value="1"/>
</dbReference>
<keyword evidence="4 5" id="KW-0539">Nucleus</keyword>
<dbReference type="AlphaFoldDB" id="K0RAJ7"/>
<comment type="subcellular location">
    <subcellularLocation>
        <location evidence="1 5">Nucleus</location>
    </subcellularLocation>
</comment>
<comment type="similarity">
    <text evidence="5">Belongs to the eukaryotic RPC3/POLR3C RNA polymerase subunit family.</text>
</comment>
<organism evidence="8 9">
    <name type="scientific">Thalassiosira oceanica</name>
    <name type="common">Marine diatom</name>
    <dbReference type="NCBI Taxonomy" id="159749"/>
    <lineage>
        <taxon>Eukaryota</taxon>
        <taxon>Sar</taxon>
        <taxon>Stramenopiles</taxon>
        <taxon>Ochrophyta</taxon>
        <taxon>Bacillariophyta</taxon>
        <taxon>Coscinodiscophyceae</taxon>
        <taxon>Thalassiosirophycidae</taxon>
        <taxon>Thalassiosirales</taxon>
        <taxon>Thalassiosiraceae</taxon>
        <taxon>Thalassiosira</taxon>
    </lineage>
</organism>
<feature type="region of interest" description="Disordered" evidence="6">
    <location>
        <begin position="321"/>
        <end position="383"/>
    </location>
</feature>
<protein>
    <recommendedName>
        <fullName evidence="5">DNA-directed RNA polymerase III subunit RPC3</fullName>
        <shortName evidence="5">RNA polymerase III subunit C3</shortName>
    </recommendedName>
</protein>
<feature type="region of interest" description="Disordered" evidence="6">
    <location>
        <begin position="1"/>
        <end position="38"/>
    </location>
</feature>
<dbReference type="InterPro" id="IPR055207">
    <property type="entry name" value="POLR3C_WHD"/>
</dbReference>
<feature type="domain" description="DNA-directed RNA polymerase III subunit RPC3 winged-helix" evidence="7">
    <location>
        <begin position="564"/>
        <end position="614"/>
    </location>
</feature>
<gene>
    <name evidence="8" type="ORF">THAOC_30876</name>
</gene>
<keyword evidence="3 5" id="KW-0804">Transcription</keyword>
<feature type="compositionally biased region" description="Basic and acidic residues" evidence="6">
    <location>
        <begin position="13"/>
        <end position="25"/>
    </location>
</feature>
<keyword evidence="9" id="KW-1185">Reference proteome</keyword>
<feature type="compositionally biased region" description="Basic and acidic residues" evidence="6">
    <location>
        <begin position="324"/>
        <end position="334"/>
    </location>
</feature>
<evidence type="ECO:0000256" key="5">
    <source>
        <dbReference type="RuleBase" id="RU367076"/>
    </source>
</evidence>
<dbReference type="EMBL" id="AGNL01044130">
    <property type="protein sequence ID" value="EJK50180.1"/>
    <property type="molecule type" value="Genomic_DNA"/>
</dbReference>
<evidence type="ECO:0000256" key="6">
    <source>
        <dbReference type="SAM" id="MobiDB-lite"/>
    </source>
</evidence>
<accession>K0RAJ7</accession>
<dbReference type="Gene3D" id="1.10.10.10">
    <property type="entry name" value="Winged helix-like DNA-binding domain superfamily/Winged helix DNA-binding domain"/>
    <property type="match status" value="3"/>
</dbReference>
<reference evidence="8 9" key="1">
    <citation type="journal article" date="2012" name="Genome Biol.">
        <title>Genome and low-iron response of an oceanic diatom adapted to chronic iron limitation.</title>
        <authorList>
            <person name="Lommer M."/>
            <person name="Specht M."/>
            <person name="Roy A.S."/>
            <person name="Kraemer L."/>
            <person name="Andreson R."/>
            <person name="Gutowska M.A."/>
            <person name="Wolf J."/>
            <person name="Bergner S.V."/>
            <person name="Schilhabel M.B."/>
            <person name="Klostermeier U.C."/>
            <person name="Beiko R.G."/>
            <person name="Rosenstiel P."/>
            <person name="Hippler M."/>
            <person name="Laroche J."/>
        </authorList>
    </citation>
    <scope>NUCLEOTIDE SEQUENCE [LARGE SCALE GENOMIC DNA]</scope>
    <source>
        <strain evidence="8 9">CCMP1005</strain>
    </source>
</reference>
<dbReference type="eggNOG" id="KOG2587">
    <property type="taxonomic scope" value="Eukaryota"/>
</dbReference>
<evidence type="ECO:0000256" key="1">
    <source>
        <dbReference type="ARBA" id="ARBA00004123"/>
    </source>
</evidence>
<dbReference type="InterPro" id="IPR039748">
    <property type="entry name" value="RPC3"/>
</dbReference>
<evidence type="ECO:0000256" key="3">
    <source>
        <dbReference type="ARBA" id="ARBA00023163"/>
    </source>
</evidence>
<evidence type="ECO:0000313" key="9">
    <source>
        <dbReference type="Proteomes" id="UP000266841"/>
    </source>
</evidence>
<evidence type="ECO:0000259" key="7">
    <source>
        <dbReference type="Pfam" id="PF22536"/>
    </source>
</evidence>
<sequence length="615" mass="68810">MAAAAAHAVIHATYDETERREERKQRQPPASARRRTRSRDKDVWWIPAHIPSRECSSHLCDLLRSNPPTLVNSPEQSSLSSSTAIPADPEAALASNCIRDFLGPVVQTVSDSLQSRGPSTLNDLSSYIKHHCSKQWNEERARLVSNLNSLVNANRKSSIPSELYYNGSRVQMNKARGMEQSYITHTSHVRAALIVLLHHSLVKVTGGGVGGDKKQSPDPTSSHTRYTYTFLQEKARLFPRYSRYVEHISNVIDDNAATIIESLLLHGRLGGEQILITNWKKGDGDSKLGSLVHSFRQLIEQGYCEAVMPIASNEQMEMINSGTADKDDGIHGGEVEFSLDDEGNISGNKKRSRSSSSASQSKRRKLEEEEDDDDDDKDLHPEIHDKLKKHRKIIPKGSVYRVNTDCFHASLRAMLLSRLVTEMYPEDKRKSKSNSDDGAEHFTRHIGSVTLAALRYASFEQHSPHNLLEDKEESEEEKHHRIAEYGMFCPTDTIPYLSAETSKTLKAKVGGLSSNLSTLLVQMSNLQYPTIVTEVEDALGHPKGGKFEICTRQLLHCFRDRIVHRMLTSHHGLAAARIVSILQMKGHCESDTIADDALMPAKEAREILHKLHKTG</sequence>
<comment type="subunit">
    <text evidence="5">Component of the RNA polymerase III (Pol III) complex consisting of 17 subunits.</text>
</comment>
<proteinExistence type="inferred from homology"/>
<evidence type="ECO:0000313" key="8">
    <source>
        <dbReference type="EMBL" id="EJK50180.1"/>
    </source>
</evidence>
<name>K0RAJ7_THAOC</name>
<dbReference type="GO" id="GO:0005666">
    <property type="term" value="C:RNA polymerase III complex"/>
    <property type="evidence" value="ECO:0007669"/>
    <property type="project" value="UniProtKB-UniRule"/>
</dbReference>
<dbReference type="Proteomes" id="UP000266841">
    <property type="component" value="Unassembled WGS sequence"/>
</dbReference>
<dbReference type="PANTHER" id="PTHR12949:SF0">
    <property type="entry name" value="DNA-DIRECTED RNA POLYMERASE III SUBUNIT RPC3"/>
    <property type="match status" value="1"/>
</dbReference>
<feature type="compositionally biased region" description="Low complexity" evidence="6">
    <location>
        <begin position="1"/>
        <end position="12"/>
    </location>
</feature>
<comment type="function">
    <text evidence="5">DNA-dependent RNA polymerase catalyzes the transcription of DNA into RNA using the four ribonucleoside triphosphates as substrates. Specific core component of RNA polymerase III which synthesizes small RNAs, such as 5S rRNA and tRNAs.</text>
</comment>
<dbReference type="OMA" id="QMEMINS"/>